<name>A0A975GND5_9BACT</name>
<sequence>MLILKSKYKLVLFCKNLSFNKKFPYSADANFICILVSTLRVRDECRNQDANCLFCIPTQSVTAIKLRLIRGGKKSFRQGCEK</sequence>
<evidence type="ECO:0000313" key="2">
    <source>
        <dbReference type="Proteomes" id="UP000663722"/>
    </source>
</evidence>
<dbReference type="KEGG" id="dmm:dnm_036940"/>
<dbReference type="EMBL" id="CP061800">
    <property type="protein sequence ID" value="QTA87660.1"/>
    <property type="molecule type" value="Genomic_DNA"/>
</dbReference>
<dbReference type="Proteomes" id="UP000663722">
    <property type="component" value="Chromosome"/>
</dbReference>
<gene>
    <name evidence="1" type="ORF">dnm_036940</name>
</gene>
<dbReference type="AlphaFoldDB" id="A0A975GND5"/>
<accession>A0A975GND5</accession>
<keyword evidence="2" id="KW-1185">Reference proteome</keyword>
<reference evidence="1" key="1">
    <citation type="journal article" date="2021" name="Microb. Physiol.">
        <title>Proteogenomic Insights into the Physiology of Marine, Sulfate-Reducing, Filamentous Desulfonema limicola and Desulfonema magnum.</title>
        <authorList>
            <person name="Schnaars V."/>
            <person name="Wohlbrand L."/>
            <person name="Scheve S."/>
            <person name="Hinrichs C."/>
            <person name="Reinhardt R."/>
            <person name="Rabus R."/>
        </authorList>
    </citation>
    <scope>NUCLEOTIDE SEQUENCE</scope>
    <source>
        <strain evidence="1">4be13</strain>
    </source>
</reference>
<proteinExistence type="predicted"/>
<protein>
    <submittedName>
        <fullName evidence="1">Uncharacterized protein</fullName>
    </submittedName>
</protein>
<evidence type="ECO:0000313" key="1">
    <source>
        <dbReference type="EMBL" id="QTA87660.1"/>
    </source>
</evidence>
<organism evidence="1 2">
    <name type="scientific">Desulfonema magnum</name>
    <dbReference type="NCBI Taxonomy" id="45655"/>
    <lineage>
        <taxon>Bacteria</taxon>
        <taxon>Pseudomonadati</taxon>
        <taxon>Thermodesulfobacteriota</taxon>
        <taxon>Desulfobacteria</taxon>
        <taxon>Desulfobacterales</taxon>
        <taxon>Desulfococcaceae</taxon>
        <taxon>Desulfonema</taxon>
    </lineage>
</organism>